<evidence type="ECO:0000313" key="1">
    <source>
        <dbReference type="EMBL" id="GHB01535.1"/>
    </source>
</evidence>
<reference evidence="1" key="2">
    <citation type="submission" date="2020-09" db="EMBL/GenBank/DDBJ databases">
        <authorList>
            <person name="Sun Q."/>
            <person name="Kim S."/>
        </authorList>
    </citation>
    <scope>NUCLEOTIDE SEQUENCE</scope>
    <source>
        <strain evidence="1">KCTC 32513</strain>
    </source>
</reference>
<gene>
    <name evidence="1" type="ORF">GCM10009069_25540</name>
</gene>
<dbReference type="Pfam" id="PF07345">
    <property type="entry name" value="ATPaseInh_sub_z"/>
    <property type="match status" value="1"/>
</dbReference>
<reference evidence="1" key="1">
    <citation type="journal article" date="2014" name="Int. J. Syst. Evol. Microbiol.">
        <title>Complete genome sequence of Corynebacterium casei LMG S-19264T (=DSM 44701T), isolated from a smear-ripened cheese.</title>
        <authorList>
            <consortium name="US DOE Joint Genome Institute (JGI-PGF)"/>
            <person name="Walter F."/>
            <person name="Albersmeier A."/>
            <person name="Kalinowski J."/>
            <person name="Ruckert C."/>
        </authorList>
    </citation>
    <scope>NUCLEOTIDE SEQUENCE</scope>
    <source>
        <strain evidence="1">KCTC 32513</strain>
    </source>
</reference>
<sequence>MTSFDDRKNASETRFVMDAAKEFKSEARRNKALGHWAAGLLGKVDADADAYALQVIVADMEEAGDDDVFRKLRGDLTAAGIELSDQAIRDRMAEELKLARDHVYAQDLNVNR</sequence>
<comment type="caution">
    <text evidence="1">The sequence shown here is derived from an EMBL/GenBank/DDBJ whole genome shotgun (WGS) entry which is preliminary data.</text>
</comment>
<dbReference type="AlphaFoldDB" id="A0A8J3CRK0"/>
<dbReference type="InterPro" id="IPR009945">
    <property type="entry name" value="ATPase_inh_sub_z"/>
</dbReference>
<evidence type="ECO:0000313" key="2">
    <source>
        <dbReference type="Proteomes" id="UP000634004"/>
    </source>
</evidence>
<keyword evidence="2" id="KW-1185">Reference proteome</keyword>
<proteinExistence type="predicted"/>
<name>A0A8J3CRK0_9PROT</name>
<protein>
    <recommendedName>
        <fullName evidence="3">DUF1476 domain-containing protein</fullName>
    </recommendedName>
</protein>
<dbReference type="InterPro" id="IPR038293">
    <property type="entry name" value="ATPase_inh_sub_z_sf"/>
</dbReference>
<evidence type="ECO:0008006" key="3">
    <source>
        <dbReference type="Google" id="ProtNLM"/>
    </source>
</evidence>
<dbReference type="RefSeq" id="WP_189499059.1">
    <property type="nucleotide sequence ID" value="NZ_BMZH01000012.1"/>
</dbReference>
<dbReference type="Gene3D" id="1.10.790.20">
    <property type="entry name" value="Domain of unknown function DUF1476"/>
    <property type="match status" value="1"/>
</dbReference>
<dbReference type="PIRSF" id="PIRSF031780">
    <property type="entry name" value="UCP031780"/>
    <property type="match status" value="1"/>
</dbReference>
<organism evidence="1 2">
    <name type="scientific">Algimonas arctica</name>
    <dbReference type="NCBI Taxonomy" id="1479486"/>
    <lineage>
        <taxon>Bacteria</taxon>
        <taxon>Pseudomonadati</taxon>
        <taxon>Pseudomonadota</taxon>
        <taxon>Alphaproteobacteria</taxon>
        <taxon>Maricaulales</taxon>
        <taxon>Robiginitomaculaceae</taxon>
        <taxon>Algimonas</taxon>
    </lineage>
</organism>
<dbReference type="EMBL" id="BMZH01000012">
    <property type="protein sequence ID" value="GHB01535.1"/>
    <property type="molecule type" value="Genomic_DNA"/>
</dbReference>
<dbReference type="Proteomes" id="UP000634004">
    <property type="component" value="Unassembled WGS sequence"/>
</dbReference>
<accession>A0A8J3CRK0</accession>